<reference evidence="2 3" key="1">
    <citation type="submission" date="2020-08" db="EMBL/GenBank/DDBJ databases">
        <title>Genomic Encyclopedia of Type Strains, Phase IV (KMG-IV): sequencing the most valuable type-strain genomes for metagenomic binning, comparative biology and taxonomic classification.</title>
        <authorList>
            <person name="Goeker M."/>
        </authorList>
    </citation>
    <scope>NUCLEOTIDE SEQUENCE [LARGE SCALE GENOMIC DNA]</scope>
    <source>
        <strain evidence="2 3">DSM 102238</strain>
    </source>
</reference>
<dbReference type="RefSeq" id="WP_183197817.1">
    <property type="nucleotide sequence ID" value="NZ_JACIEK010000001.1"/>
</dbReference>
<dbReference type="PROSITE" id="PS50943">
    <property type="entry name" value="HTH_CROC1"/>
    <property type="match status" value="1"/>
</dbReference>
<name>A0A7W6E8S3_9HYPH</name>
<dbReference type="GO" id="GO:0003677">
    <property type="term" value="F:DNA binding"/>
    <property type="evidence" value="ECO:0007669"/>
    <property type="project" value="InterPro"/>
</dbReference>
<dbReference type="EMBL" id="JACIEK010000001">
    <property type="protein sequence ID" value="MBB3996847.1"/>
    <property type="molecule type" value="Genomic_DNA"/>
</dbReference>
<evidence type="ECO:0000313" key="3">
    <source>
        <dbReference type="Proteomes" id="UP000542776"/>
    </source>
</evidence>
<protein>
    <submittedName>
        <fullName evidence="2">Transcriptional regulator with XRE-family HTH domain</fullName>
    </submittedName>
</protein>
<comment type="caution">
    <text evidence="2">The sequence shown here is derived from an EMBL/GenBank/DDBJ whole genome shotgun (WGS) entry which is preliminary data.</text>
</comment>
<dbReference type="InterPro" id="IPR010982">
    <property type="entry name" value="Lambda_DNA-bd_dom_sf"/>
</dbReference>
<evidence type="ECO:0000259" key="1">
    <source>
        <dbReference type="PROSITE" id="PS50943"/>
    </source>
</evidence>
<proteinExistence type="predicted"/>
<feature type="domain" description="HTH cro/C1-type" evidence="1">
    <location>
        <begin position="14"/>
        <end position="68"/>
    </location>
</feature>
<dbReference type="SMART" id="SM00530">
    <property type="entry name" value="HTH_XRE"/>
    <property type="match status" value="1"/>
</dbReference>
<dbReference type="SUPFAM" id="SSF47413">
    <property type="entry name" value="lambda repressor-like DNA-binding domains"/>
    <property type="match status" value="1"/>
</dbReference>
<gene>
    <name evidence="2" type="ORF">GGR04_000668</name>
</gene>
<evidence type="ECO:0000313" key="2">
    <source>
        <dbReference type="EMBL" id="MBB3996847.1"/>
    </source>
</evidence>
<dbReference type="CDD" id="cd00093">
    <property type="entry name" value="HTH_XRE"/>
    <property type="match status" value="1"/>
</dbReference>
<organism evidence="2 3">
    <name type="scientific">Aureimonas pseudogalii</name>
    <dbReference type="NCBI Taxonomy" id="1744844"/>
    <lineage>
        <taxon>Bacteria</taxon>
        <taxon>Pseudomonadati</taxon>
        <taxon>Pseudomonadota</taxon>
        <taxon>Alphaproteobacteria</taxon>
        <taxon>Hyphomicrobiales</taxon>
        <taxon>Aurantimonadaceae</taxon>
        <taxon>Aureimonas</taxon>
    </lineage>
</organism>
<dbReference type="Proteomes" id="UP000542776">
    <property type="component" value="Unassembled WGS sequence"/>
</dbReference>
<keyword evidence="3" id="KW-1185">Reference proteome</keyword>
<dbReference type="AlphaFoldDB" id="A0A7W6E8S3"/>
<dbReference type="InterPro" id="IPR001387">
    <property type="entry name" value="Cro/C1-type_HTH"/>
</dbReference>
<accession>A0A7W6E8S3</accession>
<dbReference type="Gene3D" id="1.10.260.40">
    <property type="entry name" value="lambda repressor-like DNA-binding domains"/>
    <property type="match status" value="1"/>
</dbReference>
<sequence>MPKTPSSVHMGSVLRDLRRQAGLTMAQVGEKVGMPHQQIQRYESGLNAMSASTLYCLSQALGCDVRRFYDGLEENPEIERTHNLHWTTLEMAERLDALPDGQLKDGLKLVLSALSNGESSTRQS</sequence>
<dbReference type="Pfam" id="PF01381">
    <property type="entry name" value="HTH_3"/>
    <property type="match status" value="1"/>
</dbReference>